<protein>
    <submittedName>
        <fullName evidence="4">EAL domain-containing protein</fullName>
    </submittedName>
</protein>
<dbReference type="AlphaFoldDB" id="A0A8J6UQJ4"/>
<evidence type="ECO:0000259" key="2">
    <source>
        <dbReference type="PROSITE" id="PS50883"/>
    </source>
</evidence>
<evidence type="ECO:0000256" key="1">
    <source>
        <dbReference type="ARBA" id="ARBA00001946"/>
    </source>
</evidence>
<dbReference type="Gene3D" id="3.20.20.450">
    <property type="entry name" value="EAL domain"/>
    <property type="match status" value="1"/>
</dbReference>
<dbReference type="PANTHER" id="PTHR44757:SF2">
    <property type="entry name" value="BIOFILM ARCHITECTURE MAINTENANCE PROTEIN MBAA"/>
    <property type="match status" value="1"/>
</dbReference>
<dbReference type="PROSITE" id="PS50883">
    <property type="entry name" value="EAL"/>
    <property type="match status" value="1"/>
</dbReference>
<dbReference type="InterPro" id="IPR029787">
    <property type="entry name" value="Nucleotide_cyclase"/>
</dbReference>
<evidence type="ECO:0000313" key="4">
    <source>
        <dbReference type="EMBL" id="MBD1391412.1"/>
    </source>
</evidence>
<dbReference type="InterPro" id="IPR000160">
    <property type="entry name" value="GGDEF_dom"/>
</dbReference>
<evidence type="ECO:0000259" key="3">
    <source>
        <dbReference type="PROSITE" id="PS50887"/>
    </source>
</evidence>
<comment type="caution">
    <text evidence="4">The sequence shown here is derived from an EMBL/GenBank/DDBJ whole genome shotgun (WGS) entry which is preliminary data.</text>
</comment>
<dbReference type="CDD" id="cd01948">
    <property type="entry name" value="EAL"/>
    <property type="match status" value="1"/>
</dbReference>
<dbReference type="SMART" id="SM00267">
    <property type="entry name" value="GGDEF"/>
    <property type="match status" value="1"/>
</dbReference>
<dbReference type="RefSeq" id="WP_191146469.1">
    <property type="nucleotide sequence ID" value="NZ_JACXAF010000037.1"/>
</dbReference>
<accession>A0A8J6UQJ4</accession>
<organism evidence="4 5">
    <name type="scientific">Neiella litorisoli</name>
    <dbReference type="NCBI Taxonomy" id="2771431"/>
    <lineage>
        <taxon>Bacteria</taxon>
        <taxon>Pseudomonadati</taxon>
        <taxon>Pseudomonadota</taxon>
        <taxon>Gammaproteobacteria</taxon>
        <taxon>Alteromonadales</taxon>
        <taxon>Echinimonadaceae</taxon>
        <taxon>Neiella</taxon>
    </lineage>
</organism>
<dbReference type="FunFam" id="3.30.70.270:FF:000001">
    <property type="entry name" value="Diguanylate cyclase domain protein"/>
    <property type="match status" value="1"/>
</dbReference>
<dbReference type="InterPro" id="IPR043128">
    <property type="entry name" value="Rev_trsase/Diguanyl_cyclase"/>
</dbReference>
<dbReference type="SUPFAM" id="SSF55073">
    <property type="entry name" value="Nucleotide cyclase"/>
    <property type="match status" value="1"/>
</dbReference>
<dbReference type="Gene3D" id="3.30.70.270">
    <property type="match status" value="1"/>
</dbReference>
<dbReference type="EMBL" id="JACXAF010000037">
    <property type="protein sequence ID" value="MBD1391412.1"/>
    <property type="molecule type" value="Genomic_DNA"/>
</dbReference>
<dbReference type="NCBIfam" id="TIGR00254">
    <property type="entry name" value="GGDEF"/>
    <property type="match status" value="1"/>
</dbReference>
<dbReference type="SUPFAM" id="SSF55781">
    <property type="entry name" value="GAF domain-like"/>
    <property type="match status" value="2"/>
</dbReference>
<comment type="cofactor">
    <cofactor evidence="1">
        <name>Mg(2+)</name>
        <dbReference type="ChEBI" id="CHEBI:18420"/>
    </cofactor>
</comment>
<sequence length="867" mass="99494">MYNNLDEQALIADEQMVTSDTILDELNTLRSLVPEVEELSTKYQNLNRLQEALFTIAELSGRNLDLDDFYRGLHNIMANLLYAENFYIGLKDSEGNLSIVYLADRYDNGKHLAISSKQLELSMTGYLMRRQEPVLVSRNQFTELVESGEIMQMGSMPSYLLGAPMMSDTECMGVVVVQSYEDNKAYDTQDMQVLEFVAHHLAQSIERAHYRDSLEKQVELRTAELTQTNDELHKEVQERQRSEQLQRALFDISEMAHNAEHMDDFYSALHKVISKLITCKNFYVAILDQDGETLSFPYRVDQFDAPPKPRKLGRGMTEYLMTKAHGMLLSQSDIRGLEQAKAIEKMGTPAHSWLGVPLKDGANVIGAIVLQSYDLSHKYSQSDLELINFVSRHVTSALMRKQAQDKLENQVRLRTKELESEITERRRIERQLKHDASHDSLTGLPNRIVFLQRLREAFVRAENYRHYDFAVLFLDLDRFKLVNDSLGHMSGDELLKKASSRIRRCLRGRDLIARLGGDEFAILLEPMKSEQDAIGLAQRISASFDQPFFVNGERIFTGTSVGIALGNDRYQEPEELLRDADAAMYRAKAQGRRRYVLFDASMHEEATRALKLENELRIAIDRNQFEVYYQPILSGVNRKPTAIEALVRWRHPVDGLVMPGHFIDLATEIGFIKEIDWYVLNRACYQLAEWRQNHPELKDLSVTVNLASQHFSQSSLPSQIANVLEVTELPASALRLEITEHALLEDQDKVQTVLSQLNELGVQLLMDDFGTGYSSLAYLHRFPIHGVKIDRSFVTNMRHQDEHMAIVRTVKALADNLQLKLVAEGIEDEETMVLLEELGCDYLQGFHIQRPINRRVTLDWLLEQYKN</sequence>
<dbReference type="CDD" id="cd01949">
    <property type="entry name" value="GGDEF"/>
    <property type="match status" value="1"/>
</dbReference>
<proteinExistence type="predicted"/>
<dbReference type="PROSITE" id="PS50887">
    <property type="entry name" value="GGDEF"/>
    <property type="match status" value="1"/>
</dbReference>
<keyword evidence="5" id="KW-1185">Reference proteome</keyword>
<dbReference type="InterPro" id="IPR052155">
    <property type="entry name" value="Biofilm_reg_signaling"/>
</dbReference>
<dbReference type="InterPro" id="IPR001633">
    <property type="entry name" value="EAL_dom"/>
</dbReference>
<dbReference type="InterPro" id="IPR029016">
    <property type="entry name" value="GAF-like_dom_sf"/>
</dbReference>
<dbReference type="Pfam" id="PF00990">
    <property type="entry name" value="GGDEF"/>
    <property type="match status" value="1"/>
</dbReference>
<gene>
    <name evidence="4" type="ORF">IC617_18445</name>
</gene>
<dbReference type="Gene3D" id="3.30.450.40">
    <property type="match status" value="2"/>
</dbReference>
<dbReference type="InterPro" id="IPR035919">
    <property type="entry name" value="EAL_sf"/>
</dbReference>
<dbReference type="SMART" id="SM00052">
    <property type="entry name" value="EAL"/>
    <property type="match status" value="1"/>
</dbReference>
<dbReference type="Pfam" id="PF00563">
    <property type="entry name" value="EAL"/>
    <property type="match status" value="1"/>
</dbReference>
<reference evidence="4" key="1">
    <citation type="submission" date="2020-09" db="EMBL/GenBank/DDBJ databases">
        <title>A novel bacterium of genus Neiella, isolated from South China Sea.</title>
        <authorList>
            <person name="Huang H."/>
            <person name="Mo K."/>
            <person name="Hu Y."/>
        </authorList>
    </citation>
    <scope>NUCLEOTIDE SEQUENCE</scope>
    <source>
        <strain evidence="4">HB171785</strain>
    </source>
</reference>
<dbReference type="SMART" id="SM00065">
    <property type="entry name" value="GAF"/>
    <property type="match status" value="2"/>
</dbReference>
<dbReference type="SUPFAM" id="SSF141868">
    <property type="entry name" value="EAL domain-like"/>
    <property type="match status" value="1"/>
</dbReference>
<dbReference type="InterPro" id="IPR003018">
    <property type="entry name" value="GAF"/>
</dbReference>
<dbReference type="PANTHER" id="PTHR44757">
    <property type="entry name" value="DIGUANYLATE CYCLASE DGCP"/>
    <property type="match status" value="1"/>
</dbReference>
<evidence type="ECO:0000313" key="5">
    <source>
        <dbReference type="Proteomes" id="UP000638014"/>
    </source>
</evidence>
<dbReference type="Proteomes" id="UP000638014">
    <property type="component" value="Unassembled WGS sequence"/>
</dbReference>
<name>A0A8J6UQJ4_9GAMM</name>
<dbReference type="GO" id="GO:0003824">
    <property type="term" value="F:catalytic activity"/>
    <property type="evidence" value="ECO:0007669"/>
    <property type="project" value="UniProtKB-ARBA"/>
</dbReference>
<dbReference type="Pfam" id="PF13185">
    <property type="entry name" value="GAF_2"/>
    <property type="match status" value="2"/>
</dbReference>
<feature type="domain" description="EAL" evidence="2">
    <location>
        <begin position="609"/>
        <end position="865"/>
    </location>
</feature>
<feature type="domain" description="GGDEF" evidence="3">
    <location>
        <begin position="467"/>
        <end position="600"/>
    </location>
</feature>